<dbReference type="RefSeq" id="WP_219664464.1">
    <property type="nucleotide sequence ID" value="NZ_CP063064.1"/>
</dbReference>
<keyword evidence="2" id="KW-1133">Transmembrane helix</keyword>
<keyword evidence="2" id="KW-0472">Membrane</keyword>
<evidence type="ECO:0000256" key="1">
    <source>
        <dbReference type="SAM" id="MobiDB-lite"/>
    </source>
</evidence>
<evidence type="ECO:0000313" key="3">
    <source>
        <dbReference type="EMBL" id="QYC74563.1"/>
    </source>
</evidence>
<dbReference type="EMBL" id="CP063185">
    <property type="protein sequence ID" value="QYC74563.1"/>
    <property type="molecule type" value="Genomic_DNA"/>
</dbReference>
<evidence type="ECO:0000256" key="2">
    <source>
        <dbReference type="SAM" id="Phobius"/>
    </source>
</evidence>
<organism evidence="3 4">
    <name type="scientific">Chlamydia suis</name>
    <dbReference type="NCBI Taxonomy" id="83559"/>
    <lineage>
        <taxon>Bacteria</taxon>
        <taxon>Pseudomonadati</taxon>
        <taxon>Chlamydiota</taxon>
        <taxon>Chlamydiia</taxon>
        <taxon>Chlamydiales</taxon>
        <taxon>Chlamydiaceae</taxon>
        <taxon>Chlamydia/Chlamydophila group</taxon>
        <taxon>Chlamydia</taxon>
    </lineage>
</organism>
<feature type="region of interest" description="Disordered" evidence="1">
    <location>
        <begin position="22"/>
        <end position="117"/>
    </location>
</feature>
<feature type="compositionally biased region" description="Low complexity" evidence="1">
    <location>
        <begin position="37"/>
        <end position="47"/>
    </location>
</feature>
<name>A0AAQ0ERG6_9CHLA</name>
<evidence type="ECO:0000313" key="4">
    <source>
        <dbReference type="Proteomes" id="UP000825134"/>
    </source>
</evidence>
<gene>
    <name evidence="3" type="ORF">INQ84_00915</name>
</gene>
<protein>
    <submittedName>
        <fullName evidence="3">Secretion system protein</fullName>
    </submittedName>
</protein>
<sequence>MSLSSSSSSDSNNLKSVLSQVITSTPQGVPNVDKLTDNQIKQIQQTKQNRDDLSMESDSAIAGTAGKDRASSVSQMEGQEAIEQQGLAAGKETASASPASLTQSPSTGATSQKRIEDTSKSLELSSLSSLSSVDAAQLQEIQNIIFSAAGSANEASLKNLDTPGLPKPTTTPRQEVMEISLALAKAITALGESTQAALENFQSTQTQSSNMNKMSLESQGLKIDKEREEFQKMQEIQKKANNNATMETVNKVMLGVTIAITVVSVVAALFTCGLGLIGTAAAGATAAATGAAAGATAAATTATSVATTVATQVTMQAVMQAVKQAIIQGVKQAIVQAIKQGMKQGIKQAIKQAIKAAVKTLSKNISKIFSAGKNALSKSFPKLSKVINTLGSKWVTIGVGALTAVPQLVSGIGGIQLSDMQKELAQIQKEVGALTAQSEMMKAFTLFWQQASKIAAKQTESPSETQQQAAKTGAQIAKALSAISGALAAAT</sequence>
<dbReference type="Proteomes" id="UP000825134">
    <property type="component" value="Chromosome"/>
</dbReference>
<reference evidence="3" key="1">
    <citation type="journal article" date="2021" name="Front. Microbiol.">
        <title>Generation of Tetracycline and Rifamycin Resistant Chlamydia Suis Recombinants.</title>
        <authorList>
            <person name="Marti H."/>
            <person name="Bommana S."/>
            <person name="Read T.D."/>
            <person name="Pesch T."/>
            <person name="Prahauser B."/>
            <person name="Dean D."/>
            <person name="Borel N."/>
        </authorList>
    </citation>
    <scope>NUCLEOTIDE SEQUENCE</scope>
    <source>
        <strain evidence="3">208.1</strain>
    </source>
</reference>
<feature type="transmembrane region" description="Helical" evidence="2">
    <location>
        <begin position="252"/>
        <end position="277"/>
    </location>
</feature>
<accession>A0AAQ0ERG6</accession>
<keyword evidence="2" id="KW-0812">Transmembrane</keyword>
<proteinExistence type="predicted"/>
<feature type="compositionally biased region" description="Polar residues" evidence="1">
    <location>
        <begin position="94"/>
        <end position="112"/>
    </location>
</feature>
<dbReference type="AlphaFoldDB" id="A0AAQ0ERG6"/>